<dbReference type="PROSITE" id="PS50090">
    <property type="entry name" value="MYB_LIKE"/>
    <property type="match status" value="4"/>
</dbReference>
<dbReference type="Pfam" id="PF00249">
    <property type="entry name" value="Myb_DNA-binding"/>
    <property type="match status" value="4"/>
</dbReference>
<dbReference type="GO" id="GO:0001006">
    <property type="term" value="F:RNA polymerase III type 3 promoter sequence-specific DNA binding"/>
    <property type="evidence" value="ECO:0000318"/>
    <property type="project" value="GO_Central"/>
</dbReference>
<dbReference type="PANTHER" id="PTHR46621">
    <property type="entry name" value="SNRNA-ACTIVATING PROTEIN COMPLEX SUBUNIT 4"/>
    <property type="match status" value="1"/>
</dbReference>
<dbReference type="EMBL" id="LFYR01002227">
    <property type="protein sequence ID" value="KMZ56138.1"/>
    <property type="molecule type" value="Genomic_DNA"/>
</dbReference>
<organism evidence="8 9">
    <name type="scientific">Zostera marina</name>
    <name type="common">Eelgrass</name>
    <dbReference type="NCBI Taxonomy" id="29655"/>
    <lineage>
        <taxon>Eukaryota</taxon>
        <taxon>Viridiplantae</taxon>
        <taxon>Streptophyta</taxon>
        <taxon>Embryophyta</taxon>
        <taxon>Tracheophyta</taxon>
        <taxon>Spermatophyta</taxon>
        <taxon>Magnoliopsida</taxon>
        <taxon>Liliopsida</taxon>
        <taxon>Zosteraceae</taxon>
        <taxon>Zostera</taxon>
    </lineage>
</organism>
<evidence type="ECO:0000256" key="2">
    <source>
        <dbReference type="ARBA" id="ARBA00023125"/>
    </source>
</evidence>
<dbReference type="PROSITE" id="PS51294">
    <property type="entry name" value="HTH_MYB"/>
    <property type="match status" value="3"/>
</dbReference>
<feature type="domain" description="HTH myb-type" evidence="7">
    <location>
        <begin position="560"/>
        <end position="607"/>
    </location>
</feature>
<keyword evidence="1" id="KW-0805">Transcription regulation</keyword>
<dbReference type="SUPFAM" id="SSF46689">
    <property type="entry name" value="Homeodomain-like"/>
    <property type="match status" value="3"/>
</dbReference>
<dbReference type="CDD" id="cd00167">
    <property type="entry name" value="SANT"/>
    <property type="match status" value="3"/>
</dbReference>
<keyword evidence="2" id="KW-0238">DNA-binding</keyword>
<dbReference type="STRING" id="29655.A0A0K9NHQ0"/>
<evidence type="ECO:0000256" key="5">
    <source>
        <dbReference type="SAM" id="MobiDB-lite"/>
    </source>
</evidence>
<dbReference type="GO" id="GO:0042795">
    <property type="term" value="P:snRNA transcription by RNA polymerase II"/>
    <property type="evidence" value="ECO:0000318"/>
    <property type="project" value="GO_Central"/>
</dbReference>
<evidence type="ECO:0000259" key="6">
    <source>
        <dbReference type="PROSITE" id="PS50090"/>
    </source>
</evidence>
<evidence type="ECO:0000313" key="8">
    <source>
        <dbReference type="EMBL" id="KMZ56138.1"/>
    </source>
</evidence>
<name>A0A0K9NHQ0_ZOSMR</name>
<dbReference type="Gene3D" id="1.10.10.60">
    <property type="entry name" value="Homeodomain-like"/>
    <property type="match status" value="5"/>
</dbReference>
<feature type="domain" description="HTH myb-type" evidence="7">
    <location>
        <begin position="452"/>
        <end position="499"/>
    </location>
</feature>
<gene>
    <name evidence="8" type="ORF">ZOSMA_99G00690</name>
</gene>
<dbReference type="GO" id="GO:0019185">
    <property type="term" value="C:snRNA-activating protein complex"/>
    <property type="evidence" value="ECO:0000318"/>
    <property type="project" value="GO_Central"/>
</dbReference>
<dbReference type="InterPro" id="IPR017930">
    <property type="entry name" value="Myb_dom"/>
</dbReference>
<feature type="compositionally biased region" description="Polar residues" evidence="5">
    <location>
        <begin position="693"/>
        <end position="703"/>
    </location>
</feature>
<dbReference type="InterPro" id="IPR009057">
    <property type="entry name" value="Homeodomain-like_sf"/>
</dbReference>
<dbReference type="AlphaFoldDB" id="A0A0K9NHQ0"/>
<dbReference type="SMART" id="SM00717">
    <property type="entry name" value="SANT"/>
    <property type="match status" value="5"/>
</dbReference>
<feature type="domain" description="Myb-like" evidence="6">
    <location>
        <begin position="501"/>
        <end position="552"/>
    </location>
</feature>
<reference evidence="9" key="1">
    <citation type="journal article" date="2016" name="Nature">
        <title>The genome of the seagrass Zostera marina reveals angiosperm adaptation to the sea.</title>
        <authorList>
            <person name="Olsen J.L."/>
            <person name="Rouze P."/>
            <person name="Verhelst B."/>
            <person name="Lin Y.-C."/>
            <person name="Bayer T."/>
            <person name="Collen J."/>
            <person name="Dattolo E."/>
            <person name="De Paoli E."/>
            <person name="Dittami S."/>
            <person name="Maumus F."/>
            <person name="Michel G."/>
            <person name="Kersting A."/>
            <person name="Lauritano C."/>
            <person name="Lohaus R."/>
            <person name="Toepel M."/>
            <person name="Tonon T."/>
            <person name="Vanneste K."/>
            <person name="Amirebrahimi M."/>
            <person name="Brakel J."/>
            <person name="Bostroem C."/>
            <person name="Chovatia M."/>
            <person name="Grimwood J."/>
            <person name="Jenkins J.W."/>
            <person name="Jueterbock A."/>
            <person name="Mraz A."/>
            <person name="Stam W.T."/>
            <person name="Tice H."/>
            <person name="Bornberg-Bauer E."/>
            <person name="Green P.J."/>
            <person name="Pearson G.A."/>
            <person name="Procaccini G."/>
            <person name="Duarte C.M."/>
            <person name="Schmutz J."/>
            <person name="Reusch T.B.H."/>
            <person name="Van de Peer Y."/>
        </authorList>
    </citation>
    <scope>NUCLEOTIDE SEQUENCE [LARGE SCALE GENOMIC DNA]</scope>
    <source>
        <strain evidence="9">cv. Finnish</strain>
    </source>
</reference>
<protein>
    <submittedName>
        <fullName evidence="8">Myb domain protein 3r-4</fullName>
    </submittedName>
</protein>
<dbReference type="OMA" id="DSTNICA"/>
<feature type="domain" description="Myb-like" evidence="6">
    <location>
        <begin position="396"/>
        <end position="448"/>
    </location>
</feature>
<dbReference type="GO" id="GO:0042796">
    <property type="term" value="P:snRNA transcription by RNA polymerase III"/>
    <property type="evidence" value="ECO:0000318"/>
    <property type="project" value="GO_Central"/>
</dbReference>
<dbReference type="PANTHER" id="PTHR46621:SF1">
    <property type="entry name" value="SNRNA-ACTIVATING PROTEIN COMPLEX SUBUNIT 4"/>
    <property type="match status" value="1"/>
</dbReference>
<proteinExistence type="predicted"/>
<feature type="domain" description="Myb-like" evidence="6">
    <location>
        <begin position="553"/>
        <end position="603"/>
    </location>
</feature>
<accession>A0A0K9NHQ0</accession>
<evidence type="ECO:0000256" key="4">
    <source>
        <dbReference type="ARBA" id="ARBA00023242"/>
    </source>
</evidence>
<dbReference type="InterPro" id="IPR001005">
    <property type="entry name" value="SANT/Myb"/>
</dbReference>
<evidence type="ECO:0000259" key="7">
    <source>
        <dbReference type="PROSITE" id="PS51294"/>
    </source>
</evidence>
<sequence>MHVDLSHWTNQDDDSDQEDLETLRRECLIQSTNSYGGIGEKESRYADSGGESSDTDDIILVQKIKQKFSIKDTLDDSNRLSSSCLTISDDDDDFETLRLIKRRFQQYAQVASSNVNPEKCPDESTLFSTGVTIGQERSVPLLEFPGNSLHIDSDSHSEVNCQTSSPNVENDHSEFNNWPAQEAAKRFVKPKHVATSSQPFVVALRKNRICQKFILNKMMQLETKIEENKFLKEQIKYLMDFQNSCKKRIGKMLSQNKDPRVLLISRSTISTKVNGGKKAICGPPENSHVSKYKIVFARSPFSVNKQPWSMSDREKLCKGVKQLYQEMLITNSIDHDKEKNSIIEYSNTISSFNDFDMASENFRSFIPLVNWDRLASMFFTGRTGIECESRWLNYEDPLINNDPWTADEDKNILYIAQTSGIHNWFDIAVRLGTHRTPFQCLVRYQRSLNAYILKKEWTRDEDAQLCDAVDIFGENWQLVASCLEGRTGPQCSNRWRKTLHPDRKRVGRWSIEEDKRLKVAVMLFGAKNWNKIAQFAPGRTQSQCRERWVNCLDPFLNLEPWEKEEDNKLETAIAKFGYCWSRIASFLHPRTDSQCRRRWKVLFPNEVHLLKAARKMRKTVLISNFVDREKERPLIGPDDFYYVGKEIIASDENDEPNKKRRKKSTEEGIKQKRQKKGSTSTDGGIKQKRQKKGSTSDLRQLNQPPIVIEKASKSSLVLHEQPNTFDDIEIPIKKKRGQYKKSLAKRTNCNQSSGNQDVDPAFSSFTDAGSVPVDADQPRLDYISQTVAQLCDKIVLTNDGNLNSEPQTSVNVFLNRTEGVGELSQTISFRKLKQNLRS</sequence>
<feature type="domain" description="Myb-like" evidence="6">
    <location>
        <begin position="449"/>
        <end position="499"/>
    </location>
</feature>
<evidence type="ECO:0000256" key="1">
    <source>
        <dbReference type="ARBA" id="ARBA00023015"/>
    </source>
</evidence>
<keyword evidence="9" id="KW-1185">Reference proteome</keyword>
<dbReference type="InterPro" id="IPR051575">
    <property type="entry name" value="Myb-like_DNA-bd"/>
</dbReference>
<keyword evidence="3" id="KW-0804">Transcription</keyword>
<dbReference type="Proteomes" id="UP000036987">
    <property type="component" value="Unassembled WGS sequence"/>
</dbReference>
<comment type="caution">
    <text evidence="8">The sequence shown here is derived from an EMBL/GenBank/DDBJ whole genome shotgun (WGS) entry which is preliminary data.</text>
</comment>
<feature type="domain" description="HTH myb-type" evidence="7">
    <location>
        <begin position="500"/>
        <end position="556"/>
    </location>
</feature>
<evidence type="ECO:0000313" key="9">
    <source>
        <dbReference type="Proteomes" id="UP000036987"/>
    </source>
</evidence>
<evidence type="ECO:0000256" key="3">
    <source>
        <dbReference type="ARBA" id="ARBA00023163"/>
    </source>
</evidence>
<keyword evidence="4" id="KW-0539">Nucleus</keyword>
<dbReference type="OrthoDB" id="2143914at2759"/>
<feature type="region of interest" description="Disordered" evidence="5">
    <location>
        <begin position="652"/>
        <end position="705"/>
    </location>
</feature>